<protein>
    <submittedName>
        <fullName evidence="1">Uncharacterized protein</fullName>
    </submittedName>
</protein>
<accession>A0A4Y2WMG3</accession>
<gene>
    <name evidence="1" type="ORF">AVEN_163937_1</name>
</gene>
<organism evidence="1 2">
    <name type="scientific">Araneus ventricosus</name>
    <name type="common">Orbweaver spider</name>
    <name type="synonym">Epeira ventricosa</name>
    <dbReference type="NCBI Taxonomy" id="182803"/>
    <lineage>
        <taxon>Eukaryota</taxon>
        <taxon>Metazoa</taxon>
        <taxon>Ecdysozoa</taxon>
        <taxon>Arthropoda</taxon>
        <taxon>Chelicerata</taxon>
        <taxon>Arachnida</taxon>
        <taxon>Araneae</taxon>
        <taxon>Araneomorphae</taxon>
        <taxon>Entelegynae</taxon>
        <taxon>Araneoidea</taxon>
        <taxon>Araneidae</taxon>
        <taxon>Araneus</taxon>
    </lineage>
</organism>
<dbReference type="PANTHER" id="PTHR46060">
    <property type="entry name" value="MARINER MOS1 TRANSPOSASE-LIKE PROTEIN"/>
    <property type="match status" value="1"/>
</dbReference>
<dbReference type="Proteomes" id="UP000499080">
    <property type="component" value="Unassembled WGS sequence"/>
</dbReference>
<dbReference type="InterPro" id="IPR052709">
    <property type="entry name" value="Transposase-MT_Hybrid"/>
</dbReference>
<sequence length="164" mass="18301">MVRRKNKNASDFKITPTSNQRKFKFRQLLSAFSTGALIRGTFRKNHPGTNQCPATEESSSQPAAPLHLSLSFQNLHSLPHLFISHFLSRIITDDETWVHNFTPDTKSASMAWKHPSLPVTKKFKVSHPAGKDVLTVFRDAKGVILISSLQGLSMRHSIATPSPN</sequence>
<reference evidence="1 2" key="1">
    <citation type="journal article" date="2019" name="Sci. Rep.">
        <title>Orb-weaving spider Araneus ventricosus genome elucidates the spidroin gene catalogue.</title>
        <authorList>
            <person name="Kono N."/>
            <person name="Nakamura H."/>
            <person name="Ohtoshi R."/>
            <person name="Moran D.A.P."/>
            <person name="Shinohara A."/>
            <person name="Yoshida Y."/>
            <person name="Fujiwara M."/>
            <person name="Mori M."/>
            <person name="Tomita M."/>
            <person name="Arakawa K."/>
        </authorList>
    </citation>
    <scope>NUCLEOTIDE SEQUENCE [LARGE SCALE GENOMIC DNA]</scope>
</reference>
<dbReference type="PANTHER" id="PTHR46060:SF1">
    <property type="entry name" value="MARINER MOS1 TRANSPOSASE-LIKE PROTEIN"/>
    <property type="match status" value="1"/>
</dbReference>
<dbReference type="OrthoDB" id="6433790at2759"/>
<evidence type="ECO:0000313" key="1">
    <source>
        <dbReference type="EMBL" id="GBO37482.1"/>
    </source>
</evidence>
<comment type="caution">
    <text evidence="1">The sequence shown here is derived from an EMBL/GenBank/DDBJ whole genome shotgun (WGS) entry which is preliminary data.</text>
</comment>
<keyword evidence="2" id="KW-1185">Reference proteome</keyword>
<evidence type="ECO:0000313" key="2">
    <source>
        <dbReference type="Proteomes" id="UP000499080"/>
    </source>
</evidence>
<dbReference type="InterPro" id="IPR036397">
    <property type="entry name" value="RNaseH_sf"/>
</dbReference>
<dbReference type="GO" id="GO:0003676">
    <property type="term" value="F:nucleic acid binding"/>
    <property type="evidence" value="ECO:0007669"/>
    <property type="project" value="InterPro"/>
</dbReference>
<dbReference type="Gene3D" id="3.30.420.10">
    <property type="entry name" value="Ribonuclease H-like superfamily/Ribonuclease H"/>
    <property type="match status" value="1"/>
</dbReference>
<dbReference type="EMBL" id="BGPR01061924">
    <property type="protein sequence ID" value="GBO37482.1"/>
    <property type="molecule type" value="Genomic_DNA"/>
</dbReference>
<dbReference type="AlphaFoldDB" id="A0A4Y2WMG3"/>
<proteinExistence type="predicted"/>
<name>A0A4Y2WMG3_ARAVE</name>